<dbReference type="EMBL" id="JAHBAY010000013">
    <property type="protein sequence ID" value="MBT0772754.1"/>
    <property type="molecule type" value="Genomic_DNA"/>
</dbReference>
<dbReference type="PRINTS" id="PR00111">
    <property type="entry name" value="ABHYDROLASE"/>
</dbReference>
<proteinExistence type="predicted"/>
<reference evidence="2 3" key="1">
    <citation type="submission" date="2021-05" db="EMBL/GenBank/DDBJ databases">
        <title>Kineosporia and Streptomyces sp. nov. two new marine actinobacteria isolated from Coral.</title>
        <authorList>
            <person name="Buangrab K."/>
            <person name="Sutthacheep M."/>
            <person name="Yeemin T."/>
            <person name="Harunari E."/>
            <person name="Igarashi Y."/>
            <person name="Kanchanasin P."/>
            <person name="Tanasupawat S."/>
            <person name="Phongsopitanun W."/>
        </authorList>
    </citation>
    <scope>NUCLEOTIDE SEQUENCE [LARGE SCALE GENOMIC DNA]</scope>
    <source>
        <strain evidence="2 3">J2-2</strain>
    </source>
</reference>
<dbReference type="RefSeq" id="WP_214159288.1">
    <property type="nucleotide sequence ID" value="NZ_JAHBAY010000013.1"/>
</dbReference>
<dbReference type="Pfam" id="PF12697">
    <property type="entry name" value="Abhydrolase_6"/>
    <property type="match status" value="1"/>
</dbReference>
<dbReference type="InterPro" id="IPR050266">
    <property type="entry name" value="AB_hydrolase_sf"/>
</dbReference>
<dbReference type="PANTHER" id="PTHR43798">
    <property type="entry name" value="MONOACYLGLYCEROL LIPASE"/>
    <property type="match status" value="1"/>
</dbReference>
<name>A0ABS5TQL8_9ACTN</name>
<comment type="caution">
    <text evidence="2">The sequence shown here is derived from an EMBL/GenBank/DDBJ whole genome shotgun (WGS) entry which is preliminary data.</text>
</comment>
<dbReference type="GO" id="GO:0016787">
    <property type="term" value="F:hydrolase activity"/>
    <property type="evidence" value="ECO:0007669"/>
    <property type="project" value="UniProtKB-KW"/>
</dbReference>
<feature type="domain" description="AB hydrolase-1" evidence="1">
    <location>
        <begin position="20"/>
        <end position="246"/>
    </location>
</feature>
<keyword evidence="3" id="KW-1185">Reference proteome</keyword>
<sequence>MPTPLMSFTVDGDRQAPPLVLGPSIGTSGRVWSPQIPGLVQDFRVIRFDLPGHFGEPAEKGPYTVAGLAEGLLRGLDGLGVDTFDYCGLSMGGALGQQLAIDHPDRVNRLVLVCTSATFGDSPRPWLDRADRVRAEGTGFLPDLARGRWFAPDVPVPPLGRELLQAQTALDPEGYAACCEALAAFDSRAELGRVRCPTRVVAGADDLATPVASAQELAAGIPGADLVVVPQAAHLAPVDQPAAVLQAIRRHLFR</sequence>
<dbReference type="Gene3D" id="3.40.50.1820">
    <property type="entry name" value="alpha/beta hydrolase"/>
    <property type="match status" value="1"/>
</dbReference>
<protein>
    <submittedName>
        <fullName evidence="2">Alpha/beta fold hydrolase</fullName>
    </submittedName>
</protein>
<evidence type="ECO:0000259" key="1">
    <source>
        <dbReference type="Pfam" id="PF12697"/>
    </source>
</evidence>
<organism evidence="2 3">
    <name type="scientific">Kineosporia corallincola</name>
    <dbReference type="NCBI Taxonomy" id="2835133"/>
    <lineage>
        <taxon>Bacteria</taxon>
        <taxon>Bacillati</taxon>
        <taxon>Actinomycetota</taxon>
        <taxon>Actinomycetes</taxon>
        <taxon>Kineosporiales</taxon>
        <taxon>Kineosporiaceae</taxon>
        <taxon>Kineosporia</taxon>
    </lineage>
</organism>
<dbReference type="InterPro" id="IPR029058">
    <property type="entry name" value="AB_hydrolase_fold"/>
</dbReference>
<accession>A0ABS5TQL8</accession>
<keyword evidence="2" id="KW-0378">Hydrolase</keyword>
<dbReference type="Proteomes" id="UP001197247">
    <property type="component" value="Unassembled WGS sequence"/>
</dbReference>
<dbReference type="InterPro" id="IPR000073">
    <property type="entry name" value="AB_hydrolase_1"/>
</dbReference>
<evidence type="ECO:0000313" key="3">
    <source>
        <dbReference type="Proteomes" id="UP001197247"/>
    </source>
</evidence>
<evidence type="ECO:0000313" key="2">
    <source>
        <dbReference type="EMBL" id="MBT0772754.1"/>
    </source>
</evidence>
<dbReference type="SUPFAM" id="SSF53474">
    <property type="entry name" value="alpha/beta-Hydrolases"/>
    <property type="match status" value="1"/>
</dbReference>
<gene>
    <name evidence="2" type="ORF">KIH74_27665</name>
</gene>